<dbReference type="GO" id="GO:0006508">
    <property type="term" value="P:proteolysis"/>
    <property type="evidence" value="ECO:0007669"/>
    <property type="project" value="UniProtKB-KW"/>
</dbReference>
<dbReference type="PANTHER" id="PTHR22939">
    <property type="entry name" value="SERINE PROTEASE FAMILY S1C HTRA-RELATED"/>
    <property type="match status" value="1"/>
</dbReference>
<evidence type="ECO:0000256" key="1">
    <source>
        <dbReference type="SAM" id="Phobius"/>
    </source>
</evidence>
<keyword evidence="3" id="KW-1185">Reference proteome</keyword>
<name>W4VC24_9FIRM</name>
<sequence length="321" mass="33883">MFGRSKEKNGFFTIFATSLLTSLGVGLLLIFSVTGFINGKRNTAPQTPQGGTGIEMPSPQQIKAEQTNDINSETGNTIQNVAENASRAVVGISVLKVDSSSIFNPNAAQEWGVGSGVIVTPNGYILTNHHVAGGKSKRIVVSLADGKNLDGVTVWSDSVLDLAVVKIQAEGLPTIPLGDATRLKVGETAIAIGNPLGLQFQRTVTSGIISALNRTIQIDTEQGRNYMEGLIQTDASINPGNSGGPLLNAKGEVVGINTVKVASAEGIGFAVPINVAIPIINKYANTGEFIEPYLGVFAYDKDIISYIDGNVRYKTGCMWQM</sequence>
<keyword evidence="1" id="KW-0812">Transmembrane</keyword>
<dbReference type="Gene3D" id="2.40.10.120">
    <property type="match status" value="1"/>
</dbReference>
<dbReference type="Pfam" id="PF13365">
    <property type="entry name" value="Trypsin_2"/>
    <property type="match status" value="1"/>
</dbReference>
<keyword evidence="2" id="KW-0378">Hydrolase</keyword>
<dbReference type="Proteomes" id="UP000019109">
    <property type="component" value="Unassembled WGS sequence"/>
</dbReference>
<protein>
    <submittedName>
        <fullName evidence="2">Serine protease</fullName>
    </submittedName>
</protein>
<evidence type="ECO:0000313" key="3">
    <source>
        <dbReference type="Proteomes" id="UP000019109"/>
    </source>
</evidence>
<dbReference type="SUPFAM" id="SSF50494">
    <property type="entry name" value="Trypsin-like serine proteases"/>
    <property type="match status" value="1"/>
</dbReference>
<accession>W4VC24</accession>
<keyword evidence="1" id="KW-0472">Membrane</keyword>
<reference evidence="2" key="1">
    <citation type="journal article" date="2014" name="Genome Announc.">
        <title>Draft Genome Sequence of Clostridium straminisolvens Strain JCM 21531T, Isolated from a Cellulose-Degrading Bacterial Community.</title>
        <authorList>
            <person name="Yuki M."/>
            <person name="Oshima K."/>
            <person name="Suda W."/>
            <person name="Sakamoto M."/>
            <person name="Kitamura K."/>
            <person name="Iida T."/>
            <person name="Hattori M."/>
            <person name="Ohkuma M."/>
        </authorList>
    </citation>
    <scope>NUCLEOTIDE SEQUENCE [LARGE SCALE GENOMIC DNA]</scope>
    <source>
        <strain evidence="2">JCM 21531</strain>
    </source>
</reference>
<dbReference type="GO" id="GO:0004252">
    <property type="term" value="F:serine-type endopeptidase activity"/>
    <property type="evidence" value="ECO:0007669"/>
    <property type="project" value="InterPro"/>
</dbReference>
<keyword evidence="1" id="KW-1133">Transmembrane helix</keyword>
<dbReference type="EMBL" id="BAVR01000090">
    <property type="protein sequence ID" value="GAE90757.1"/>
    <property type="molecule type" value="Genomic_DNA"/>
</dbReference>
<dbReference type="InterPro" id="IPR009003">
    <property type="entry name" value="Peptidase_S1_PA"/>
</dbReference>
<dbReference type="STRING" id="1294263.JCM21531_4394"/>
<organism evidence="2 3">
    <name type="scientific">Acetivibrio straminisolvens JCM 21531</name>
    <dbReference type="NCBI Taxonomy" id="1294263"/>
    <lineage>
        <taxon>Bacteria</taxon>
        <taxon>Bacillati</taxon>
        <taxon>Bacillota</taxon>
        <taxon>Clostridia</taxon>
        <taxon>Eubacteriales</taxon>
        <taxon>Oscillospiraceae</taxon>
        <taxon>Acetivibrio</taxon>
    </lineage>
</organism>
<dbReference type="PANTHER" id="PTHR22939:SF129">
    <property type="entry name" value="SERINE PROTEASE HTRA2, MITOCHONDRIAL"/>
    <property type="match status" value="1"/>
</dbReference>
<feature type="transmembrane region" description="Helical" evidence="1">
    <location>
        <begin position="12"/>
        <end position="37"/>
    </location>
</feature>
<gene>
    <name evidence="2" type="ORF">JCM21531_4394</name>
</gene>
<proteinExistence type="predicted"/>
<dbReference type="RefSeq" id="WP_243467841.1">
    <property type="nucleotide sequence ID" value="NZ_BAVR01000090.1"/>
</dbReference>
<dbReference type="InterPro" id="IPR001940">
    <property type="entry name" value="Peptidase_S1C"/>
</dbReference>
<comment type="caution">
    <text evidence="2">The sequence shown here is derived from an EMBL/GenBank/DDBJ whole genome shotgun (WGS) entry which is preliminary data.</text>
</comment>
<dbReference type="PRINTS" id="PR00834">
    <property type="entry name" value="PROTEASES2C"/>
</dbReference>
<keyword evidence="2" id="KW-0645">Protease</keyword>
<dbReference type="AlphaFoldDB" id="W4VC24"/>
<evidence type="ECO:0000313" key="2">
    <source>
        <dbReference type="EMBL" id="GAE90757.1"/>
    </source>
</evidence>